<evidence type="ECO:0000313" key="4">
    <source>
        <dbReference type="Proteomes" id="UP001457282"/>
    </source>
</evidence>
<dbReference type="EMBL" id="JBEDUW010000001">
    <property type="protein sequence ID" value="KAK9950179.1"/>
    <property type="molecule type" value="Genomic_DNA"/>
</dbReference>
<dbReference type="PANTHER" id="PTHR12716">
    <property type="entry name" value="TRANSCRIPTION INITIATION FACTOR IIE, BETA SUBUNIT"/>
    <property type="match status" value="1"/>
</dbReference>
<evidence type="ECO:0000313" key="3">
    <source>
        <dbReference type="EMBL" id="KAK9950179.1"/>
    </source>
</evidence>
<gene>
    <name evidence="3" type="ORF">M0R45_005680</name>
</gene>
<dbReference type="GO" id="GO:0006367">
    <property type="term" value="P:transcription initiation at RNA polymerase II promoter"/>
    <property type="evidence" value="ECO:0007669"/>
    <property type="project" value="InterPro"/>
</dbReference>
<dbReference type="Proteomes" id="UP001457282">
    <property type="component" value="Unassembled WGS sequence"/>
</dbReference>
<feature type="domain" description="TFA2 Winged helix" evidence="2">
    <location>
        <begin position="73"/>
        <end position="128"/>
    </location>
</feature>
<dbReference type="GO" id="GO:0001097">
    <property type="term" value="F:TFIIH-class transcription factor complex binding"/>
    <property type="evidence" value="ECO:0007669"/>
    <property type="project" value="TreeGrafter"/>
</dbReference>
<organism evidence="3 4">
    <name type="scientific">Rubus argutus</name>
    <name type="common">Southern blackberry</name>
    <dbReference type="NCBI Taxonomy" id="59490"/>
    <lineage>
        <taxon>Eukaryota</taxon>
        <taxon>Viridiplantae</taxon>
        <taxon>Streptophyta</taxon>
        <taxon>Embryophyta</taxon>
        <taxon>Tracheophyta</taxon>
        <taxon>Spermatophyta</taxon>
        <taxon>Magnoliopsida</taxon>
        <taxon>eudicotyledons</taxon>
        <taxon>Gunneridae</taxon>
        <taxon>Pentapetalae</taxon>
        <taxon>rosids</taxon>
        <taxon>fabids</taxon>
        <taxon>Rosales</taxon>
        <taxon>Rosaceae</taxon>
        <taxon>Rosoideae</taxon>
        <taxon>Rosoideae incertae sedis</taxon>
        <taxon>Rubus</taxon>
    </lineage>
</organism>
<name>A0AAW1YNZ9_RUBAR</name>
<comment type="caution">
    <text evidence="3">The sequence shown here is derived from an EMBL/GenBank/DDBJ whole genome shotgun (WGS) entry which is preliminary data.</text>
</comment>
<dbReference type="InterPro" id="IPR016656">
    <property type="entry name" value="TFIIE-bsu"/>
</dbReference>
<protein>
    <recommendedName>
        <fullName evidence="2">TFA2 Winged helix domain-containing protein</fullName>
    </recommendedName>
</protein>
<accession>A0AAW1YNZ9</accession>
<feature type="compositionally biased region" description="Basic and acidic residues" evidence="1">
    <location>
        <begin position="165"/>
        <end position="175"/>
    </location>
</feature>
<evidence type="ECO:0000259" key="2">
    <source>
        <dbReference type="Pfam" id="PF18121"/>
    </source>
</evidence>
<dbReference type="GO" id="GO:0005673">
    <property type="term" value="C:transcription factor TFIIE complex"/>
    <property type="evidence" value="ECO:0007669"/>
    <property type="project" value="InterPro"/>
</dbReference>
<dbReference type="AlphaFoldDB" id="A0AAW1YNZ9"/>
<dbReference type="InterPro" id="IPR040501">
    <property type="entry name" value="TFA2_Winged_2"/>
</dbReference>
<sequence>MAFKKQQGTVGAQMKRVIDLLLETMHAFTPKLLNETCNVDVNANKAVFESLRNNPKVYYDGKQFCYKSKPDVKDKNELGSLVRKFSEGILVIDVKDSYPTVMEDLQALKAAGDIWLISNLDSQEDIIAYPNGLPCTKVDDEIKLLFHEIELPRNMLEIEKDLQKNGMKPAEDTARRRGAMAQSQGIQAKSKSKKKKKNEINKRTKLTNSHIPELFKN</sequence>
<reference evidence="3 4" key="1">
    <citation type="journal article" date="2023" name="G3 (Bethesda)">
        <title>A chromosome-length genome assembly and annotation of blackberry (Rubus argutus, cv. 'Hillquist').</title>
        <authorList>
            <person name="Bruna T."/>
            <person name="Aryal R."/>
            <person name="Dudchenko O."/>
            <person name="Sargent D.J."/>
            <person name="Mead D."/>
            <person name="Buti M."/>
            <person name="Cavallini A."/>
            <person name="Hytonen T."/>
            <person name="Andres J."/>
            <person name="Pham M."/>
            <person name="Weisz D."/>
            <person name="Mascagni F."/>
            <person name="Usai G."/>
            <person name="Natali L."/>
            <person name="Bassil N."/>
            <person name="Fernandez G.E."/>
            <person name="Lomsadze A."/>
            <person name="Armour M."/>
            <person name="Olukolu B."/>
            <person name="Poorten T."/>
            <person name="Britton C."/>
            <person name="Davik J."/>
            <person name="Ashrafi H."/>
            <person name="Aiden E.L."/>
            <person name="Borodovsky M."/>
            <person name="Worthington M."/>
        </authorList>
    </citation>
    <scope>NUCLEOTIDE SEQUENCE [LARGE SCALE GENOMIC DNA]</scope>
    <source>
        <strain evidence="3">PI 553951</strain>
    </source>
</reference>
<dbReference type="Pfam" id="PF18121">
    <property type="entry name" value="TFA2_Winged_2"/>
    <property type="match status" value="1"/>
</dbReference>
<keyword evidence="4" id="KW-1185">Reference proteome</keyword>
<proteinExistence type="predicted"/>
<evidence type="ECO:0000256" key="1">
    <source>
        <dbReference type="SAM" id="MobiDB-lite"/>
    </source>
</evidence>
<feature type="region of interest" description="Disordered" evidence="1">
    <location>
        <begin position="165"/>
        <end position="217"/>
    </location>
</feature>
<dbReference type="PANTHER" id="PTHR12716:SF8">
    <property type="entry name" value="TRANSCRIPTION INITIATION FACTOR IIE SUBUNIT BETA"/>
    <property type="match status" value="1"/>
</dbReference>